<protein>
    <submittedName>
        <fullName evidence="1">DUF2505 domain-containing protein</fullName>
    </submittedName>
</protein>
<evidence type="ECO:0000313" key="1">
    <source>
        <dbReference type="EMBL" id="PZR54315.1"/>
    </source>
</evidence>
<dbReference type="SUPFAM" id="SSF55961">
    <property type="entry name" value="Bet v1-like"/>
    <property type="match status" value="1"/>
</dbReference>
<reference evidence="1 2" key="1">
    <citation type="submission" date="2018-06" db="EMBL/GenBank/DDBJ databases">
        <title>Whole genome sequencing of a novel hydrocarbon degrading bacterial strain, PW21 isolated from oil contaminated produced water sample.</title>
        <authorList>
            <person name="Nagkirti P."/>
            <person name="Shaikh A."/>
            <person name="Gowdaman V."/>
            <person name="Engineer A.E."/>
            <person name="Dagar S."/>
            <person name="Dhakephalkar P.K."/>
        </authorList>
    </citation>
    <scope>NUCLEOTIDE SEQUENCE [LARGE SCALE GENOMIC DNA]</scope>
    <source>
        <strain evidence="1 2">PW21</strain>
    </source>
</reference>
<sequence>MHLTVEQTYPASVDDVAAMLADESFVRWRAERSTTAGTVEQADVDHAPDGAFTVVVRRTLPTDQIPAQVRPFVGERLEVRQAEAWEAPDGGAGRRVGTVALEITGTPVRLTGTVALEPTADGTLQVYRGEVKAAVPLFASFVEEAAAATVRTTLAAEEQAGRDWLAGTR</sequence>
<evidence type="ECO:0000313" key="2">
    <source>
        <dbReference type="Proteomes" id="UP000248783"/>
    </source>
</evidence>
<dbReference type="InterPro" id="IPR019639">
    <property type="entry name" value="DUF2505"/>
</dbReference>
<keyword evidence="2" id="KW-1185">Reference proteome</keyword>
<dbReference type="RefSeq" id="WP_111250172.1">
    <property type="nucleotide sequence ID" value="NZ_QKWH01000002.1"/>
</dbReference>
<organism evidence="1 2">
    <name type="scientific">Xylanimonas oleitrophica</name>
    <dbReference type="NCBI Taxonomy" id="2607479"/>
    <lineage>
        <taxon>Bacteria</taxon>
        <taxon>Bacillati</taxon>
        <taxon>Actinomycetota</taxon>
        <taxon>Actinomycetes</taxon>
        <taxon>Micrococcales</taxon>
        <taxon>Promicromonosporaceae</taxon>
        <taxon>Xylanimonas</taxon>
    </lineage>
</organism>
<dbReference type="EMBL" id="QKWH01000002">
    <property type="protein sequence ID" value="PZR54315.1"/>
    <property type="molecule type" value="Genomic_DNA"/>
</dbReference>
<dbReference type="AlphaFoldDB" id="A0A2W5X1X1"/>
<name>A0A2W5X1X1_9MICO</name>
<gene>
    <name evidence="1" type="ORF">DNL40_05265</name>
</gene>
<comment type="caution">
    <text evidence="1">The sequence shown here is derived from an EMBL/GenBank/DDBJ whole genome shotgun (WGS) entry which is preliminary data.</text>
</comment>
<dbReference type="Pfam" id="PF10698">
    <property type="entry name" value="DUF2505"/>
    <property type="match status" value="1"/>
</dbReference>
<proteinExistence type="predicted"/>
<accession>A0A2W5X1X1</accession>
<dbReference type="Proteomes" id="UP000248783">
    <property type="component" value="Unassembled WGS sequence"/>
</dbReference>